<organism evidence="8">
    <name type="scientific">Trichuris suis</name>
    <name type="common">pig whipworm</name>
    <dbReference type="NCBI Taxonomy" id="68888"/>
    <lineage>
        <taxon>Eukaryota</taxon>
        <taxon>Metazoa</taxon>
        <taxon>Ecdysozoa</taxon>
        <taxon>Nematoda</taxon>
        <taxon>Enoplea</taxon>
        <taxon>Dorylaimia</taxon>
        <taxon>Trichinellida</taxon>
        <taxon>Trichuridae</taxon>
        <taxon>Trichuris</taxon>
    </lineage>
</organism>
<dbReference type="SUPFAM" id="SSF56672">
    <property type="entry name" value="DNA/RNA polymerases"/>
    <property type="match status" value="1"/>
</dbReference>
<dbReference type="Pfam" id="PF17917">
    <property type="entry name" value="RT_RNaseH"/>
    <property type="match status" value="1"/>
</dbReference>
<evidence type="ECO:0000259" key="7">
    <source>
        <dbReference type="PROSITE" id="PS50994"/>
    </source>
</evidence>
<keyword evidence="5" id="KW-0378">Hydrolase</keyword>
<reference evidence="8" key="1">
    <citation type="journal article" date="2014" name="Nat. Genet.">
        <title>Genome and transcriptome of the porcine whipworm Trichuris suis.</title>
        <authorList>
            <person name="Jex A.R."/>
            <person name="Nejsum P."/>
            <person name="Schwarz E.M."/>
            <person name="Hu L."/>
            <person name="Young N.D."/>
            <person name="Hall R.S."/>
            <person name="Korhonen P.K."/>
            <person name="Liao S."/>
            <person name="Thamsborg S."/>
            <person name="Xia J."/>
            <person name="Xu P."/>
            <person name="Wang S."/>
            <person name="Scheerlinck J.P."/>
            <person name="Hofmann A."/>
            <person name="Sternberg P.W."/>
            <person name="Wang J."/>
            <person name="Gasser R.B."/>
        </authorList>
    </citation>
    <scope>NUCLEOTIDE SEQUENCE [LARGE SCALE GENOMIC DNA]</scope>
    <source>
        <strain evidence="8">DCEP-RM93F</strain>
    </source>
</reference>
<dbReference type="InterPro" id="IPR050951">
    <property type="entry name" value="Retrovirus_Pol_polyprotein"/>
</dbReference>
<dbReference type="Proteomes" id="UP000030758">
    <property type="component" value="Unassembled WGS sequence"/>
</dbReference>
<evidence type="ECO:0000256" key="5">
    <source>
        <dbReference type="ARBA" id="ARBA00022801"/>
    </source>
</evidence>
<dbReference type="PANTHER" id="PTHR37984:SF5">
    <property type="entry name" value="PROTEIN NYNRIN-LIKE"/>
    <property type="match status" value="1"/>
</dbReference>
<dbReference type="SUPFAM" id="SSF53098">
    <property type="entry name" value="Ribonuclease H-like"/>
    <property type="match status" value="1"/>
</dbReference>
<dbReference type="InterPro" id="IPR043128">
    <property type="entry name" value="Rev_trsase/Diguanyl_cyclase"/>
</dbReference>
<sequence>MVNPAIVTDVYPLPTLDEAFAALAGGKCFTKLDLRNAYLQVPVDQASADILTINTTRGLHRHLMISLLKDIRGVEVLLEDILITGSPVSEHWARVYVVLQRLKQAGLRKTFPGNGAGSSTLPSADLLSSSISLAHYDPNRPLAITCDASSIGIGVVLSHMNVDGSHEPIYFASRVFHQSETNYAQVDREGLAVVFAVQKFRCFVLGRKFTIITGHKPPLGLLQQGKPIKDSTSARLTRWSLLLSNYDYKLCYRPGKLAVAADILSWLPLDDDSASVDPLPPEVFMLEVEPHGPVSPDEIARAAAVDPVLSRPPWHCANKGDSSLIMWWPGMAPAIEAMVSRCSACQPLRQMPPKVSVHPWLDEEIKQWSRLHIDFAGPFREKYLFVAIDSAGKWPGAKIVPNMSTLAATKCLREIFETHGLPRLLVSDNGPAFTSSEFRSFVKRCGIKHLYTLPYHPSSNGQAERAIQALKQSLRKLL</sequence>
<dbReference type="EMBL" id="KL367504">
    <property type="protein sequence ID" value="KFD68503.1"/>
    <property type="molecule type" value="Genomic_DNA"/>
</dbReference>
<dbReference type="GO" id="GO:0042575">
    <property type="term" value="C:DNA polymerase complex"/>
    <property type="evidence" value="ECO:0007669"/>
    <property type="project" value="UniProtKB-ARBA"/>
</dbReference>
<keyword evidence="4" id="KW-0255">Endonuclease</keyword>
<dbReference type="Pfam" id="PF00665">
    <property type="entry name" value="rve"/>
    <property type="match status" value="1"/>
</dbReference>
<dbReference type="PANTHER" id="PTHR37984">
    <property type="entry name" value="PROTEIN CBG26694"/>
    <property type="match status" value="1"/>
</dbReference>
<dbReference type="GO" id="GO:0016787">
    <property type="term" value="F:hydrolase activity"/>
    <property type="evidence" value="ECO:0007669"/>
    <property type="project" value="UniProtKB-KW"/>
</dbReference>
<dbReference type="GO" id="GO:0004519">
    <property type="term" value="F:endonuclease activity"/>
    <property type="evidence" value="ECO:0007669"/>
    <property type="project" value="UniProtKB-KW"/>
</dbReference>
<dbReference type="FunFam" id="3.10.20.370:FF:000001">
    <property type="entry name" value="Retrovirus-related Pol polyprotein from transposon 17.6-like protein"/>
    <property type="match status" value="1"/>
</dbReference>
<name>A0A085NGA7_9BILA</name>
<gene>
    <name evidence="8" type="ORF">M514_09353</name>
</gene>
<proteinExistence type="predicted"/>
<keyword evidence="3" id="KW-0540">Nuclease</keyword>
<keyword evidence="6" id="KW-0695">RNA-directed DNA polymerase</keyword>
<dbReference type="Gene3D" id="3.30.70.270">
    <property type="match status" value="1"/>
</dbReference>
<dbReference type="Gene3D" id="3.30.420.10">
    <property type="entry name" value="Ribonuclease H-like superfamily/Ribonuclease H"/>
    <property type="match status" value="1"/>
</dbReference>
<dbReference type="GO" id="GO:0015074">
    <property type="term" value="P:DNA integration"/>
    <property type="evidence" value="ECO:0007669"/>
    <property type="project" value="InterPro"/>
</dbReference>
<evidence type="ECO:0000256" key="4">
    <source>
        <dbReference type="ARBA" id="ARBA00022759"/>
    </source>
</evidence>
<dbReference type="GO" id="GO:0003676">
    <property type="term" value="F:nucleic acid binding"/>
    <property type="evidence" value="ECO:0007669"/>
    <property type="project" value="InterPro"/>
</dbReference>
<dbReference type="InterPro" id="IPR012337">
    <property type="entry name" value="RNaseH-like_sf"/>
</dbReference>
<dbReference type="InterPro" id="IPR036397">
    <property type="entry name" value="RNaseH_sf"/>
</dbReference>
<keyword evidence="1" id="KW-0808">Transferase</keyword>
<feature type="domain" description="Integrase catalytic" evidence="7">
    <location>
        <begin position="355"/>
        <end position="478"/>
    </location>
</feature>
<protein>
    <recommendedName>
        <fullName evidence="7">Integrase catalytic domain-containing protein</fullName>
    </recommendedName>
</protein>
<evidence type="ECO:0000256" key="1">
    <source>
        <dbReference type="ARBA" id="ARBA00022679"/>
    </source>
</evidence>
<dbReference type="AlphaFoldDB" id="A0A085NGA7"/>
<dbReference type="InterPro" id="IPR001584">
    <property type="entry name" value="Integrase_cat-core"/>
</dbReference>
<dbReference type="InterPro" id="IPR043502">
    <property type="entry name" value="DNA/RNA_pol_sf"/>
</dbReference>
<dbReference type="CDD" id="cd09274">
    <property type="entry name" value="RNase_HI_RT_Ty3"/>
    <property type="match status" value="1"/>
</dbReference>
<dbReference type="PROSITE" id="PS50994">
    <property type="entry name" value="INTEGRASE"/>
    <property type="match status" value="1"/>
</dbReference>
<evidence type="ECO:0000313" key="8">
    <source>
        <dbReference type="EMBL" id="KFD68503.1"/>
    </source>
</evidence>
<dbReference type="InterPro" id="IPR041373">
    <property type="entry name" value="RT_RNaseH"/>
</dbReference>
<evidence type="ECO:0000256" key="3">
    <source>
        <dbReference type="ARBA" id="ARBA00022722"/>
    </source>
</evidence>
<accession>A0A085NGA7</accession>
<evidence type="ECO:0000256" key="6">
    <source>
        <dbReference type="ARBA" id="ARBA00022918"/>
    </source>
</evidence>
<dbReference type="GO" id="GO:0003964">
    <property type="term" value="F:RNA-directed DNA polymerase activity"/>
    <property type="evidence" value="ECO:0007669"/>
    <property type="project" value="UniProtKB-KW"/>
</dbReference>
<keyword evidence="2" id="KW-0548">Nucleotidyltransferase</keyword>
<evidence type="ECO:0000256" key="2">
    <source>
        <dbReference type="ARBA" id="ARBA00022695"/>
    </source>
</evidence>